<name>A0A375GSQ1_9BURK</name>
<evidence type="ECO:0000313" key="4">
    <source>
        <dbReference type="EMBL" id="SPD69356.1"/>
    </source>
</evidence>
<keyword evidence="4" id="KW-0614">Plasmid</keyword>
<sequence>MNETATAFAKGESKSMSKHLSLLLAFGGLARRGLCAPR</sequence>
<dbReference type="EMBL" id="OGUU01000040">
    <property type="protein sequence ID" value="SPC25457.1"/>
    <property type="molecule type" value="Genomic_DNA"/>
</dbReference>
<organism evidence="3">
    <name type="scientific">Cupriavidus taiwanensis</name>
    <dbReference type="NCBI Taxonomy" id="164546"/>
    <lineage>
        <taxon>Bacteria</taxon>
        <taxon>Pseudomonadati</taxon>
        <taxon>Pseudomonadota</taxon>
        <taxon>Betaproteobacteria</taxon>
        <taxon>Burkholderiales</taxon>
        <taxon>Burkholderiaceae</taxon>
        <taxon>Cupriavidus</taxon>
    </lineage>
</organism>
<dbReference type="Proteomes" id="UP000257016">
    <property type="component" value="Unassembled WGS sequence"/>
</dbReference>
<dbReference type="Proteomes" id="UP000257139">
    <property type="component" value="Plasmid CBM2594_p"/>
</dbReference>
<gene>
    <name evidence="2" type="ORF">CBM2586_P110003</name>
    <name evidence="1" type="ORF">CBM2589_P110003</name>
    <name evidence="3" type="ORF">CBM2594_P50003</name>
    <name evidence="4" type="ORF">CBM2636_P20043</name>
</gene>
<dbReference type="EMBL" id="LT984815">
    <property type="protein sequence ID" value="SPD69356.1"/>
    <property type="molecule type" value="Genomic_DNA"/>
</dbReference>
<dbReference type="Proteomes" id="UP000256297">
    <property type="component" value="Plasmid CBM2589_p"/>
</dbReference>
<geneLocation type="plasmid" evidence="6">
    <name>cbm2589_p</name>
</geneLocation>
<dbReference type="EMBL" id="OFSP01000042">
    <property type="protein sequence ID" value="SOY75281.1"/>
    <property type="molecule type" value="Genomic_DNA"/>
</dbReference>
<evidence type="ECO:0000313" key="7">
    <source>
        <dbReference type="Proteomes" id="UP000257016"/>
    </source>
</evidence>
<geneLocation type="plasmid" evidence="5">
    <name>cbm2636p</name>
</geneLocation>
<evidence type="ECO:0000313" key="5">
    <source>
        <dbReference type="Proteomes" id="UP000254259"/>
    </source>
</evidence>
<evidence type="ECO:0000313" key="6">
    <source>
        <dbReference type="Proteomes" id="UP000256297"/>
    </source>
</evidence>
<dbReference type="EMBL" id="OFSN01000030">
    <property type="protein sequence ID" value="SOY77371.1"/>
    <property type="molecule type" value="Genomic_DNA"/>
</dbReference>
<dbReference type="Proteomes" id="UP000254259">
    <property type="component" value="Plasmid CBM2636p"/>
</dbReference>
<evidence type="ECO:0000313" key="3">
    <source>
        <dbReference type="EMBL" id="SPC25457.1"/>
    </source>
</evidence>
<geneLocation type="plasmid" evidence="4">
    <name>CBM2636p</name>
</geneLocation>
<protein>
    <submittedName>
        <fullName evidence="3">Uncharacterized protein</fullName>
    </submittedName>
</protein>
<accession>A0A375GSQ1</accession>
<evidence type="ECO:0000313" key="1">
    <source>
        <dbReference type="EMBL" id="SOY75281.1"/>
    </source>
</evidence>
<reference evidence="5 6" key="1">
    <citation type="submission" date="2018-01" db="EMBL/GenBank/DDBJ databases">
        <authorList>
            <person name="Clerissi C."/>
        </authorList>
    </citation>
    <scope>NUCLEOTIDE SEQUENCE [LARGE SCALE GENOMIC DNA]</scope>
    <source>
        <strain evidence="2">Cupriavidus taiwanensis LMG 19430</strain>
        <strain evidence="1">Cupriavidus taiwanensis STM 3521</strain>
        <strain evidence="3">Cupriavidus taiwanensis STM 6021</strain>
        <strain evidence="4">Cupriavidus taiwanensis SWF 66322</strain>
        <plasmid evidence="7">cbm2586_p</plasmid>
        <plasmid evidence="6">cbm2589_p</plasmid>
        <plasmid evidence="5">cbm2636p</plasmid>
        <plasmid evidence="4">CBM2636p</plasmid>
    </source>
</reference>
<dbReference type="AlphaFoldDB" id="A0A375GSQ1"/>
<evidence type="ECO:0000313" key="2">
    <source>
        <dbReference type="EMBL" id="SOY77371.1"/>
    </source>
</evidence>
<geneLocation type="plasmid" evidence="7">
    <name>cbm2586_p</name>
</geneLocation>
<proteinExistence type="predicted"/>